<dbReference type="InterPro" id="IPR001965">
    <property type="entry name" value="Znf_PHD"/>
</dbReference>
<gene>
    <name evidence="12" type="ORF">THASP1DRAFT_20491</name>
</gene>
<evidence type="ECO:0000256" key="1">
    <source>
        <dbReference type="ARBA" id="ARBA00004123"/>
    </source>
</evidence>
<dbReference type="InterPro" id="IPR019786">
    <property type="entry name" value="Zinc_finger_PHD-type_CS"/>
</dbReference>
<organism evidence="12 13">
    <name type="scientific">Thamnocephalis sphaerospora</name>
    <dbReference type="NCBI Taxonomy" id="78915"/>
    <lineage>
        <taxon>Eukaryota</taxon>
        <taxon>Fungi</taxon>
        <taxon>Fungi incertae sedis</taxon>
        <taxon>Zoopagomycota</taxon>
        <taxon>Zoopagomycotina</taxon>
        <taxon>Zoopagomycetes</taxon>
        <taxon>Zoopagales</taxon>
        <taxon>Sigmoideomycetaceae</taxon>
        <taxon>Thamnocephalis</taxon>
    </lineage>
</organism>
<feature type="site" description="Histone H3K4me3 binding" evidence="8">
    <location>
        <position position="10"/>
    </location>
</feature>
<feature type="binding site" evidence="9">
    <location>
        <position position="13"/>
    </location>
    <ligand>
        <name>Zn(2+)</name>
        <dbReference type="ChEBI" id="CHEBI:29105"/>
        <label>1</label>
    </ligand>
</feature>
<dbReference type="GO" id="GO:0006325">
    <property type="term" value="P:chromatin organization"/>
    <property type="evidence" value="ECO:0007669"/>
    <property type="project" value="UniProtKB-KW"/>
</dbReference>
<keyword evidence="12" id="KW-0238">DNA-binding</keyword>
<keyword evidence="6" id="KW-0156">Chromatin regulator</keyword>
<evidence type="ECO:0000256" key="8">
    <source>
        <dbReference type="PIRSR" id="PIRSR628651-50"/>
    </source>
</evidence>
<dbReference type="InterPro" id="IPR011011">
    <property type="entry name" value="Znf_FYVE_PHD"/>
</dbReference>
<dbReference type="Gene3D" id="3.30.40.10">
    <property type="entry name" value="Zinc/RING finger domain, C3HC4 (zinc finger)"/>
    <property type="match status" value="1"/>
</dbReference>
<keyword evidence="13" id="KW-1185">Reference proteome</keyword>
<sequence length="59" mass="6938">MPIDPNEPTYCFCQQVSFGEMVACDNTDCDIEWFHFECVGLKQMPKGQWFCPNCRKGRR</sequence>
<feature type="binding site" evidence="9">
    <location>
        <position position="51"/>
    </location>
    <ligand>
        <name>Zn(2+)</name>
        <dbReference type="ChEBI" id="CHEBI:29105"/>
        <label>2</label>
    </ligand>
</feature>
<keyword evidence="5 9" id="KW-0862">Zinc</keyword>
<dbReference type="FunFam" id="3.30.40.10:FF:000021">
    <property type="entry name" value="Inhibitor of growth 2b"/>
    <property type="match status" value="1"/>
</dbReference>
<evidence type="ECO:0000259" key="11">
    <source>
        <dbReference type="PROSITE" id="PS50016"/>
    </source>
</evidence>
<dbReference type="CDD" id="cd15505">
    <property type="entry name" value="PHD_ING"/>
    <property type="match status" value="1"/>
</dbReference>
<feature type="binding site" evidence="9">
    <location>
        <position position="38"/>
    </location>
    <ligand>
        <name>Zn(2+)</name>
        <dbReference type="ChEBI" id="CHEBI:29105"/>
        <label>1</label>
    </ligand>
</feature>
<feature type="site" description="Histone H3K4me3 binding" evidence="8">
    <location>
        <position position="21"/>
    </location>
</feature>
<keyword evidence="7" id="KW-0539">Nucleus</keyword>
<dbReference type="InterPro" id="IPR028651">
    <property type="entry name" value="ING_fam"/>
</dbReference>
<dbReference type="SUPFAM" id="SSF57903">
    <property type="entry name" value="FYVE/PHD zinc finger"/>
    <property type="match status" value="1"/>
</dbReference>
<dbReference type="Pfam" id="PF23011">
    <property type="entry name" value="PHD-1st_NSD"/>
    <property type="match status" value="1"/>
</dbReference>
<accession>A0A4P9XH13</accession>
<feature type="domain" description="PHD-type" evidence="11">
    <location>
        <begin position="8"/>
        <end position="57"/>
    </location>
</feature>
<dbReference type="PANTHER" id="PTHR10333:SF42">
    <property type="entry name" value="INHIBITOR OF GROWTH PROTEIN 5"/>
    <property type="match status" value="1"/>
</dbReference>
<dbReference type="InterPro" id="IPR013083">
    <property type="entry name" value="Znf_RING/FYVE/PHD"/>
</dbReference>
<dbReference type="GO" id="GO:0008270">
    <property type="term" value="F:zinc ion binding"/>
    <property type="evidence" value="ECO:0007669"/>
    <property type="project" value="UniProtKB-KW"/>
</dbReference>
<dbReference type="GO" id="GO:0003677">
    <property type="term" value="F:DNA binding"/>
    <property type="evidence" value="ECO:0007669"/>
    <property type="project" value="UniProtKB-KW"/>
</dbReference>
<protein>
    <submittedName>
        <fullName evidence="12">Plan Homeodomain finger of tumor Supressor Ing4</fullName>
    </submittedName>
</protein>
<name>A0A4P9XH13_9FUNG</name>
<dbReference type="PROSITE" id="PS50016">
    <property type="entry name" value="ZF_PHD_2"/>
    <property type="match status" value="1"/>
</dbReference>
<keyword evidence="4 10" id="KW-0863">Zinc-finger</keyword>
<dbReference type="OrthoDB" id="5411773at2759"/>
<dbReference type="PROSITE" id="PS01359">
    <property type="entry name" value="ZF_PHD_1"/>
    <property type="match status" value="1"/>
</dbReference>
<dbReference type="PANTHER" id="PTHR10333">
    <property type="entry name" value="INHIBITOR OF GROWTH PROTEIN"/>
    <property type="match status" value="1"/>
</dbReference>
<evidence type="ECO:0000256" key="5">
    <source>
        <dbReference type="ARBA" id="ARBA00022833"/>
    </source>
</evidence>
<feature type="binding site" evidence="9">
    <location>
        <position position="24"/>
    </location>
    <ligand>
        <name>Zn(2+)</name>
        <dbReference type="ChEBI" id="CHEBI:29105"/>
        <label>2</label>
    </ligand>
</feature>
<evidence type="ECO:0000313" key="12">
    <source>
        <dbReference type="EMBL" id="RKP04932.1"/>
    </source>
</evidence>
<reference evidence="13" key="1">
    <citation type="journal article" date="2018" name="Nat. Microbiol.">
        <title>Leveraging single-cell genomics to expand the fungal tree of life.</title>
        <authorList>
            <person name="Ahrendt S.R."/>
            <person name="Quandt C.A."/>
            <person name="Ciobanu D."/>
            <person name="Clum A."/>
            <person name="Salamov A."/>
            <person name="Andreopoulos B."/>
            <person name="Cheng J.F."/>
            <person name="Woyke T."/>
            <person name="Pelin A."/>
            <person name="Henrissat B."/>
            <person name="Reynolds N.K."/>
            <person name="Benny G.L."/>
            <person name="Smith M.E."/>
            <person name="James T.Y."/>
            <person name="Grigoriev I.V."/>
        </authorList>
    </citation>
    <scope>NUCLEOTIDE SEQUENCE [LARGE SCALE GENOMIC DNA]</scope>
    <source>
        <strain evidence="13">RSA 1356</strain>
    </source>
</reference>
<dbReference type="AlphaFoldDB" id="A0A4P9XH13"/>
<evidence type="ECO:0000256" key="7">
    <source>
        <dbReference type="ARBA" id="ARBA00023242"/>
    </source>
</evidence>
<feature type="binding site" evidence="9">
    <location>
        <position position="54"/>
    </location>
    <ligand>
        <name>Zn(2+)</name>
        <dbReference type="ChEBI" id="CHEBI:29105"/>
        <label>2</label>
    </ligand>
</feature>
<dbReference type="STRING" id="78915.A0A4P9XH13"/>
<dbReference type="EMBL" id="KZ993360">
    <property type="protein sequence ID" value="RKP04932.1"/>
    <property type="molecule type" value="Genomic_DNA"/>
</dbReference>
<dbReference type="SMART" id="SM00249">
    <property type="entry name" value="PHD"/>
    <property type="match status" value="1"/>
</dbReference>
<keyword evidence="12" id="KW-0371">Homeobox</keyword>
<feature type="binding site" evidence="9">
    <location>
        <position position="11"/>
    </location>
    <ligand>
        <name>Zn(2+)</name>
        <dbReference type="ChEBI" id="CHEBI:29105"/>
        <label>1</label>
    </ligand>
</feature>
<evidence type="ECO:0000256" key="3">
    <source>
        <dbReference type="ARBA" id="ARBA00022723"/>
    </source>
</evidence>
<dbReference type="InterPro" id="IPR019787">
    <property type="entry name" value="Znf_PHD-finger"/>
</dbReference>
<evidence type="ECO:0000256" key="4">
    <source>
        <dbReference type="ARBA" id="ARBA00022771"/>
    </source>
</evidence>
<feature type="site" description="Histone H3K4me3 binding" evidence="8">
    <location>
        <position position="25"/>
    </location>
</feature>
<evidence type="ECO:0000256" key="9">
    <source>
        <dbReference type="PIRSR" id="PIRSR628651-51"/>
    </source>
</evidence>
<comment type="subcellular location">
    <subcellularLocation>
        <location evidence="1">Nucleus</location>
    </subcellularLocation>
</comment>
<evidence type="ECO:0000313" key="13">
    <source>
        <dbReference type="Proteomes" id="UP000271241"/>
    </source>
</evidence>
<feature type="binding site" evidence="9">
    <location>
        <position position="29"/>
    </location>
    <ligand>
        <name>Zn(2+)</name>
        <dbReference type="ChEBI" id="CHEBI:29105"/>
        <label>2</label>
    </ligand>
</feature>
<feature type="binding site" evidence="9">
    <location>
        <position position="35"/>
    </location>
    <ligand>
        <name>Zn(2+)</name>
        <dbReference type="ChEBI" id="CHEBI:29105"/>
        <label>1</label>
    </ligand>
</feature>
<feature type="site" description="Histone H3K4me3 binding" evidence="8">
    <location>
        <position position="33"/>
    </location>
</feature>
<comment type="similarity">
    <text evidence="2">Belongs to the ING family.</text>
</comment>
<dbReference type="Proteomes" id="UP000271241">
    <property type="component" value="Unassembled WGS sequence"/>
</dbReference>
<evidence type="ECO:0000256" key="6">
    <source>
        <dbReference type="ARBA" id="ARBA00022853"/>
    </source>
</evidence>
<evidence type="ECO:0000256" key="10">
    <source>
        <dbReference type="PROSITE-ProRule" id="PRU00146"/>
    </source>
</evidence>
<evidence type="ECO:0000256" key="2">
    <source>
        <dbReference type="ARBA" id="ARBA00010210"/>
    </source>
</evidence>
<dbReference type="InterPro" id="IPR059153">
    <property type="entry name" value="NSD_PHD-1st"/>
</dbReference>
<keyword evidence="3 9" id="KW-0479">Metal-binding</keyword>
<proteinExistence type="inferred from homology"/>
<dbReference type="GO" id="GO:0005634">
    <property type="term" value="C:nucleus"/>
    <property type="evidence" value="ECO:0007669"/>
    <property type="project" value="UniProtKB-SubCell"/>
</dbReference>